<dbReference type="EMBL" id="SOHE01000078">
    <property type="protein sequence ID" value="TFD45947.1"/>
    <property type="molecule type" value="Genomic_DNA"/>
</dbReference>
<protein>
    <submittedName>
        <fullName evidence="2">Phosphonate C-P lyase system protein PhnH</fullName>
    </submittedName>
</protein>
<feature type="compositionally biased region" description="Basic and acidic residues" evidence="1">
    <location>
        <begin position="202"/>
        <end position="216"/>
    </location>
</feature>
<keyword evidence="3" id="KW-1185">Reference proteome</keyword>
<gene>
    <name evidence="2" type="primary">phnH</name>
    <name evidence="2" type="ORF">E3T55_17705</name>
</gene>
<dbReference type="GO" id="GO:0019634">
    <property type="term" value="P:organic phosphonate metabolic process"/>
    <property type="evidence" value="ECO:0007669"/>
    <property type="project" value="InterPro"/>
</dbReference>
<dbReference type="NCBIfam" id="TIGR03292">
    <property type="entry name" value="PhnH_redo"/>
    <property type="match status" value="1"/>
</dbReference>
<accession>A0A4R8ZU40</accession>
<dbReference type="Proteomes" id="UP000297447">
    <property type="component" value="Unassembled WGS sequence"/>
</dbReference>
<dbReference type="RefSeq" id="WP_134520864.1">
    <property type="nucleotide sequence ID" value="NZ_SOHE01000078.1"/>
</dbReference>
<dbReference type="InterPro" id="IPR038058">
    <property type="entry name" value="PhnH-like_sp"/>
</dbReference>
<sequence>MSTLTPHNHTPGFATPVRDAQQVFRAVLQALARPTTPQPVIVELLPPAPLGATIGAVILALCDEQTPLWLDQALRASPEVCAWIVFHTGARIVDSAGDAVFVIASSPHSAPRLADLARGTDEEPHRSATLVIDACCAPTIGALTASGPGIPGVARWDGAGLPSDFLGQWHENHSLFPRGVDIILAAETAVLGLPRTTALVDADTHEHQHQHQHQQEQEQEQEQEQDKRSA</sequence>
<proteinExistence type="predicted"/>
<dbReference type="AlphaFoldDB" id="A0A4R8ZU40"/>
<evidence type="ECO:0000313" key="2">
    <source>
        <dbReference type="EMBL" id="TFD45947.1"/>
    </source>
</evidence>
<organism evidence="2 3">
    <name type="scientific">Cryobacterium frigoriphilum</name>
    <dbReference type="NCBI Taxonomy" id="1259150"/>
    <lineage>
        <taxon>Bacteria</taxon>
        <taxon>Bacillati</taxon>
        <taxon>Actinomycetota</taxon>
        <taxon>Actinomycetes</taxon>
        <taxon>Micrococcales</taxon>
        <taxon>Microbacteriaceae</taxon>
        <taxon>Cryobacterium</taxon>
    </lineage>
</organism>
<dbReference type="InterPro" id="IPR008772">
    <property type="entry name" value="Phosphonate_metab_PhnH"/>
</dbReference>
<evidence type="ECO:0000313" key="3">
    <source>
        <dbReference type="Proteomes" id="UP000297447"/>
    </source>
</evidence>
<keyword evidence="2" id="KW-0456">Lyase</keyword>
<dbReference type="SUPFAM" id="SSF159709">
    <property type="entry name" value="PhnH-like"/>
    <property type="match status" value="1"/>
</dbReference>
<dbReference type="Pfam" id="PF05845">
    <property type="entry name" value="PhnH"/>
    <property type="match status" value="1"/>
</dbReference>
<reference evidence="2 3" key="1">
    <citation type="submission" date="2019-03" db="EMBL/GenBank/DDBJ databases">
        <title>Genomics of glacier-inhabiting Cryobacterium strains.</title>
        <authorList>
            <person name="Liu Q."/>
            <person name="Xin Y.-H."/>
        </authorList>
    </citation>
    <scope>NUCLEOTIDE SEQUENCE [LARGE SCALE GENOMIC DNA]</scope>
    <source>
        <strain evidence="2 3">Hh14</strain>
    </source>
</reference>
<dbReference type="OrthoDB" id="4238947at2"/>
<name>A0A4R8ZU40_9MICO</name>
<dbReference type="GO" id="GO:0016829">
    <property type="term" value="F:lyase activity"/>
    <property type="evidence" value="ECO:0007669"/>
    <property type="project" value="UniProtKB-KW"/>
</dbReference>
<feature type="region of interest" description="Disordered" evidence="1">
    <location>
        <begin position="202"/>
        <end position="230"/>
    </location>
</feature>
<evidence type="ECO:0000256" key="1">
    <source>
        <dbReference type="SAM" id="MobiDB-lite"/>
    </source>
</evidence>
<comment type="caution">
    <text evidence="2">The sequence shown here is derived from an EMBL/GenBank/DDBJ whole genome shotgun (WGS) entry which is preliminary data.</text>
</comment>
<dbReference type="Gene3D" id="3.40.50.11310">
    <property type="entry name" value="Bacterial phosphonate metabolism protein PhnH"/>
    <property type="match status" value="1"/>
</dbReference>
<dbReference type="PIRSF" id="PIRSF020680">
    <property type="entry name" value="PhnH"/>
    <property type="match status" value="1"/>
</dbReference>